<protein>
    <submittedName>
        <fullName evidence="1">Uncharacterized protein</fullName>
    </submittedName>
</protein>
<name>A0A7C9EW61_OPUST</name>
<evidence type="ECO:0000313" key="1">
    <source>
        <dbReference type="EMBL" id="MBA4679262.1"/>
    </source>
</evidence>
<dbReference type="AlphaFoldDB" id="A0A7C9EW61"/>
<accession>A0A7C9EW61</accession>
<sequence>MSLQRQIQLMSQCQARQRNPHPFTLLQTNAQILNKMLHIKPRLKIPLQYPSSVQIQRLRPSRPSRNRIQKQTQIQFRFMGINHPFNQPHHSRCNCNLIRQFCILPFSRPTHVVSLP</sequence>
<dbReference type="EMBL" id="GISG01282770">
    <property type="protein sequence ID" value="MBA4679262.1"/>
    <property type="molecule type" value="Transcribed_RNA"/>
</dbReference>
<proteinExistence type="predicted"/>
<reference evidence="1" key="1">
    <citation type="journal article" date="2013" name="J. Plant Res.">
        <title>Effect of fungi and light on seed germination of three Opuntia species from semiarid lands of central Mexico.</title>
        <authorList>
            <person name="Delgado-Sanchez P."/>
            <person name="Jimenez-Bremont J.F."/>
            <person name="Guerrero-Gonzalez Mde L."/>
            <person name="Flores J."/>
        </authorList>
    </citation>
    <scope>NUCLEOTIDE SEQUENCE</scope>
    <source>
        <tissue evidence="1">Cladode</tissue>
    </source>
</reference>
<organism evidence="1">
    <name type="scientific">Opuntia streptacantha</name>
    <name type="common">Prickly pear cactus</name>
    <name type="synonym">Opuntia cardona</name>
    <dbReference type="NCBI Taxonomy" id="393608"/>
    <lineage>
        <taxon>Eukaryota</taxon>
        <taxon>Viridiplantae</taxon>
        <taxon>Streptophyta</taxon>
        <taxon>Embryophyta</taxon>
        <taxon>Tracheophyta</taxon>
        <taxon>Spermatophyta</taxon>
        <taxon>Magnoliopsida</taxon>
        <taxon>eudicotyledons</taxon>
        <taxon>Gunneridae</taxon>
        <taxon>Pentapetalae</taxon>
        <taxon>Caryophyllales</taxon>
        <taxon>Cactineae</taxon>
        <taxon>Cactaceae</taxon>
        <taxon>Opuntioideae</taxon>
        <taxon>Opuntia</taxon>
    </lineage>
</organism>
<reference evidence="1" key="2">
    <citation type="submission" date="2020-07" db="EMBL/GenBank/DDBJ databases">
        <authorList>
            <person name="Vera ALvarez R."/>
            <person name="Arias-Moreno D.M."/>
            <person name="Jimenez-Jacinto V."/>
            <person name="Jimenez-Bremont J.F."/>
            <person name="Swaminathan K."/>
            <person name="Moose S.P."/>
            <person name="Guerrero-Gonzalez M.L."/>
            <person name="Marino-Ramirez L."/>
            <person name="Landsman D."/>
            <person name="Rodriguez-Kessler M."/>
            <person name="Delgado-Sanchez P."/>
        </authorList>
    </citation>
    <scope>NUCLEOTIDE SEQUENCE</scope>
    <source>
        <tissue evidence="1">Cladode</tissue>
    </source>
</reference>